<gene>
    <name evidence="3" type="ORF">ACJMK2_017032</name>
</gene>
<feature type="non-terminal residue" evidence="3">
    <location>
        <position position="1"/>
    </location>
</feature>
<dbReference type="InterPro" id="IPR036322">
    <property type="entry name" value="WD40_repeat_dom_sf"/>
</dbReference>
<feature type="region of interest" description="Disordered" evidence="2">
    <location>
        <begin position="1191"/>
        <end position="1381"/>
    </location>
</feature>
<feature type="compositionally biased region" description="Polar residues" evidence="2">
    <location>
        <begin position="1671"/>
        <end position="1685"/>
    </location>
</feature>
<dbReference type="EMBL" id="JBJQND010000015">
    <property type="protein sequence ID" value="KAL3853496.1"/>
    <property type="molecule type" value="Genomic_DNA"/>
</dbReference>
<feature type="region of interest" description="Disordered" evidence="2">
    <location>
        <begin position="897"/>
        <end position="930"/>
    </location>
</feature>
<feature type="repeat" description="WD" evidence="1">
    <location>
        <begin position="246"/>
        <end position="287"/>
    </location>
</feature>
<feature type="compositionally biased region" description="Basic and acidic residues" evidence="2">
    <location>
        <begin position="1"/>
        <end position="20"/>
    </location>
</feature>
<feature type="compositionally biased region" description="Polar residues" evidence="2">
    <location>
        <begin position="1617"/>
        <end position="1654"/>
    </location>
</feature>
<reference evidence="3 4" key="1">
    <citation type="submission" date="2024-11" db="EMBL/GenBank/DDBJ databases">
        <title>Chromosome-level genome assembly of the freshwater bivalve Anodonta woodiana.</title>
        <authorList>
            <person name="Chen X."/>
        </authorList>
    </citation>
    <scope>NUCLEOTIDE SEQUENCE [LARGE SCALE GENOMIC DNA]</scope>
    <source>
        <strain evidence="3">MN2024</strain>
        <tissue evidence="3">Gills</tissue>
    </source>
</reference>
<feature type="compositionally biased region" description="Low complexity" evidence="2">
    <location>
        <begin position="1699"/>
        <end position="1718"/>
    </location>
</feature>
<dbReference type="Pfam" id="PF00400">
    <property type="entry name" value="WD40"/>
    <property type="match status" value="3"/>
</dbReference>
<feature type="region of interest" description="Disordered" evidence="2">
    <location>
        <begin position="1"/>
        <end position="31"/>
    </location>
</feature>
<comment type="caution">
    <text evidence="3">The sequence shown here is derived from an EMBL/GenBank/DDBJ whole genome shotgun (WGS) entry which is preliminary data.</text>
</comment>
<feature type="region of interest" description="Disordered" evidence="2">
    <location>
        <begin position="1021"/>
        <end position="1049"/>
    </location>
</feature>
<name>A0ABD3UWW9_SINWO</name>
<dbReference type="SUPFAM" id="SSF50978">
    <property type="entry name" value="WD40 repeat-like"/>
    <property type="match status" value="2"/>
</dbReference>
<keyword evidence="1" id="KW-0853">WD repeat</keyword>
<organism evidence="3 4">
    <name type="scientific">Sinanodonta woodiana</name>
    <name type="common">Chinese pond mussel</name>
    <name type="synonym">Anodonta woodiana</name>
    <dbReference type="NCBI Taxonomy" id="1069815"/>
    <lineage>
        <taxon>Eukaryota</taxon>
        <taxon>Metazoa</taxon>
        <taxon>Spiralia</taxon>
        <taxon>Lophotrochozoa</taxon>
        <taxon>Mollusca</taxon>
        <taxon>Bivalvia</taxon>
        <taxon>Autobranchia</taxon>
        <taxon>Heteroconchia</taxon>
        <taxon>Palaeoheterodonta</taxon>
        <taxon>Unionida</taxon>
        <taxon>Unionoidea</taxon>
        <taxon>Unionidae</taxon>
        <taxon>Unioninae</taxon>
        <taxon>Sinanodonta</taxon>
    </lineage>
</organism>
<dbReference type="InterPro" id="IPR001680">
    <property type="entry name" value="WD40_rpt"/>
</dbReference>
<feature type="compositionally biased region" description="Polar residues" evidence="2">
    <location>
        <begin position="1191"/>
        <end position="1207"/>
    </location>
</feature>
<dbReference type="PROSITE" id="PS50294">
    <property type="entry name" value="WD_REPEATS_REGION"/>
    <property type="match status" value="2"/>
</dbReference>
<evidence type="ECO:0000256" key="2">
    <source>
        <dbReference type="SAM" id="MobiDB-lite"/>
    </source>
</evidence>
<feature type="region of interest" description="Disordered" evidence="2">
    <location>
        <begin position="476"/>
        <end position="498"/>
    </location>
</feature>
<keyword evidence="4" id="KW-1185">Reference proteome</keyword>
<protein>
    <submittedName>
        <fullName evidence="3">Uncharacterized protein</fullName>
    </submittedName>
</protein>
<feature type="repeat" description="WD" evidence="1">
    <location>
        <begin position="287"/>
        <end position="329"/>
    </location>
</feature>
<feature type="compositionally biased region" description="Pro residues" evidence="2">
    <location>
        <begin position="904"/>
        <end position="914"/>
    </location>
</feature>
<accession>A0ABD3UWW9</accession>
<feature type="compositionally biased region" description="Basic and acidic residues" evidence="2">
    <location>
        <begin position="1296"/>
        <end position="1309"/>
    </location>
</feature>
<feature type="repeat" description="WD" evidence="1">
    <location>
        <begin position="664"/>
        <end position="696"/>
    </location>
</feature>
<feature type="compositionally biased region" description="Low complexity" evidence="2">
    <location>
        <begin position="21"/>
        <end position="31"/>
    </location>
</feature>
<evidence type="ECO:0000313" key="4">
    <source>
        <dbReference type="Proteomes" id="UP001634394"/>
    </source>
</evidence>
<feature type="region of interest" description="Disordered" evidence="2">
    <location>
        <begin position="1454"/>
        <end position="1506"/>
    </location>
</feature>
<feature type="compositionally biased region" description="Basic and acidic residues" evidence="2">
    <location>
        <begin position="1358"/>
        <end position="1377"/>
    </location>
</feature>
<dbReference type="PROSITE" id="PS50082">
    <property type="entry name" value="WD_REPEATS_2"/>
    <property type="match status" value="3"/>
</dbReference>
<feature type="region of interest" description="Disordered" evidence="2">
    <location>
        <begin position="1600"/>
        <end position="1719"/>
    </location>
</feature>
<feature type="compositionally biased region" description="Basic and acidic residues" evidence="2">
    <location>
        <begin position="1324"/>
        <end position="1344"/>
    </location>
</feature>
<proteinExistence type="predicted"/>
<evidence type="ECO:0000256" key="1">
    <source>
        <dbReference type="PROSITE-ProRule" id="PRU00221"/>
    </source>
</evidence>
<dbReference type="PANTHER" id="PTHR45532">
    <property type="entry name" value="WD REPEAT-CONTAINING PROTEIN 97"/>
    <property type="match status" value="1"/>
</dbReference>
<sequence length="1815" mass="205558">PDPVFEKIKESLSRTQKKSESAMSVVSDVSDGSGEGPLVQISEQYTSIPYGIQPRATYEHAKTNSEIMGVAYNSRMRQFVILDSKGITTWKRDMVDPRVRRALQHPKYEYRLIINIVYAAKYNCYFALGKDFSLKVLNRDFEETFSVNADLRSVLFMLFNPVKDELITGGVGGIKVWCFKQVTGQAFQDLKPLANYRLFVKYTLPDVGGSWVKRVDLDHQLQHLYCCSDTDLHVYDLNGKLLFKFERAHTMSITGCCYSPTAKFLVTSSVDSEVKVWSFTGGQVHTFRGHSRAVTSMILHPDCTSIVITASLDGSVRMWSLDFMDLLYMIVVSTDGVLWMGLTDDKLLYVSTCRYISLWSLNYFYQFWGLARNQLTNMYLSGCKEKTTRLVALGEDSSVRLFIRSNRRNITTVLPPPDISPLQKVLSVCYSREFNVAFLLVSNKEIWVYTTRTDPSCRIAVWDVHELQVPYTFNRPAADSGEPQQIKTSSSVGHGVSHRATENGNGNEVVANCCSLCILNSTAMVWTDEGFCCPIRHSYLLLGLEDGRILFMDPVVKGQKFMEFKASKDAIRDMRQDISHSCLITLSRLKQLMLVQIWGLPQLDLNYELYSAPDINICSRLGLTFFTGHETGHLNFHFLEPAEDLGLSKAKQEPEYEEVVEQRRPEHNARVVALDSIVTLRIFISASADGAIKVWDENKMLLTEIMMDESLSSACFLNDLGDVLIGFKNHIFFIDHSRICPHFKPPEIEMETSDQESDVYEDPSVLYEGIIPNHDSITKDNYLVPYQIEFSRDFLEGKLKIEHKKAKTEETVSDSDSTLSMAPTYLYYSPPDSPGPLSNIDMTLGAGYSDYDLYKHMEFTMQEIGPRRHHRHVGLMGELPGISDKEDDRHVKEKMLPMFGASPGPSPEITPPPSARASPTPEKPKEEVPLGGESVVKIPKDFKPVKLGSASPSLVFPQTLENTSEALFLVGFPPPTTISAVSPSMMTSPPLAPKVYAPKIGAKTTASKLLSRPLRKLNMKSDKMSKPKQRTMDKTSTENKKTLTEEKEIHESSDSIIDFKSLKMEISDEISPLWDDTIDHERENTVDIISANECEESMIKENEHLGHFETTKQNMVGGNKIKSGQIFDVSHQARITLFPLNEVAETSENLEAGEMDPYNSEENLSHSICESGFITESDAEGDMEDVIEELQSQSSSMKRSYDQASTMEKSHDQSHDQSPSGGGEPVHDSGQTIGHSKNKENIRPPTEGQHKKVILEQKEPARVKKVQRPGSSKPEAEDVPEAQEEGTRRRPGLRGIKVDVHGLMKEERKKRITSGRAPSLTRRSSADHSHPDLDHDHDHDHDALLKLQQQKKQRNQKKKEQQMMQDRKMPKRGDPLKMKPPSMLDRQAWEFKLKDYHPPHEIYDRHRTSHDPNDLDAQKLLVKYDDQNLDDAQESLWAQEAGLMGTKLTLPEKKAPTTALKKIPPPLPLNKSKPQKTGASEDNGPDEREAPGVGHSPTEELEDRDSFNLMKEVQGDARARPQTAHVKFRAELEFIIELPDKLEDLQVAFEEALQRYCSLPGTPADMSESKLYKNDGTGFGEHWPERTIERHLLLKMQKEIRSQSAAQRRQAKETQQQEKLQQNILNTENRSKSAVETTRPETTFSSFRSQTVSTARPPTTRPQTQKEQRPHTSQSNLQQHNIKSQQKAEKSFRFKLNTRQSSESSRPSSSRSSMSDFSPKTMAELSARLFDPRNPKAIRPKSCRSIPSKCSQYVLVSKKENIATQLPSPLEEQLLMERFPKMGMKVLQSSTEPIIPSPRKTKKIEYSPFIYQRFS</sequence>
<dbReference type="InterPro" id="IPR015943">
    <property type="entry name" value="WD40/YVTN_repeat-like_dom_sf"/>
</dbReference>
<evidence type="ECO:0000313" key="3">
    <source>
        <dbReference type="EMBL" id="KAL3853496.1"/>
    </source>
</evidence>
<dbReference type="SMART" id="SM00320">
    <property type="entry name" value="WD40"/>
    <property type="match status" value="5"/>
</dbReference>
<feature type="compositionally biased region" description="Basic and acidic residues" evidence="2">
    <location>
        <begin position="1237"/>
        <end position="1262"/>
    </location>
</feature>
<dbReference type="Proteomes" id="UP001634394">
    <property type="component" value="Unassembled WGS sequence"/>
</dbReference>
<feature type="compositionally biased region" description="Polar residues" evidence="2">
    <location>
        <begin position="482"/>
        <end position="492"/>
    </location>
</feature>
<dbReference type="PANTHER" id="PTHR45532:SF3">
    <property type="match status" value="1"/>
</dbReference>
<dbReference type="Gene3D" id="2.130.10.10">
    <property type="entry name" value="YVTN repeat-like/Quinoprotein amine dehydrogenase"/>
    <property type="match status" value="2"/>
</dbReference>